<feature type="region of interest" description="Disordered" evidence="1">
    <location>
        <begin position="573"/>
        <end position="632"/>
    </location>
</feature>
<feature type="chain" id="PRO_5034181630" description="Mid2 domain-containing protein" evidence="3">
    <location>
        <begin position="25"/>
        <end position="791"/>
    </location>
</feature>
<keyword evidence="2" id="KW-0812">Transmembrane</keyword>
<evidence type="ECO:0000256" key="1">
    <source>
        <dbReference type="SAM" id="MobiDB-lite"/>
    </source>
</evidence>
<keyword evidence="5" id="KW-1185">Reference proteome</keyword>
<keyword evidence="2" id="KW-1133">Transmembrane helix</keyword>
<dbReference type="OrthoDB" id="3946792at2759"/>
<evidence type="ECO:0000313" key="4">
    <source>
        <dbReference type="EMBL" id="OCK82298.1"/>
    </source>
</evidence>
<protein>
    <recommendedName>
        <fullName evidence="6">Mid2 domain-containing protein</fullName>
    </recommendedName>
</protein>
<sequence>MWDKASFLLLLFYSSVFLAKSTEAAQFPHVARYLNSTLPATDSTSTSASLSSTALESPSTKGSSSVPTSSRDSSSSSVSTVFSARSSSVTSTAPLTYPSSLFSALAEATSGTSSQDVLSSATEVAILIVPESSTSSTSSSPTIPQTSGLFSTFASTSVPTVQALTIGVPASDLSAIASFAQSLLHDSSILGGSKAVSSSTSSSSLSTVPDTTIPTALRTSHIPASTAQGLIPSTSIIVLASPSSTLLSSSPISTFLPLSSTSAVLSPKSTSSVLSSLSSLIMVSAPSSSPSSPPGASTMVQLSAASPTTKIFSGISNAPTTAVTSVWTIISFAMPTASANTNPSGEFNFSTPTPLSCTTCSFSVSVSSYGSASKSGFSSSTLDITLILTGLDTSFPTIVPSTFTPKVLDTAFSSILSISTSQIHTLPIATSRSSSGVASSIISSGSSIATSASSSISSAISSSTISPPSPSAAASSNTTLAITTTPLTLSFTSTSSASASSSTTAAAAAPASGAPSKPAIAGIAVGGGTCVLLAIFAAVYLLRRRHTRAVAQRSGESVYPELAYLYDPPIPQRIGTNGPRRGGGGSGSGGAGAGITYTAVPNNTPNLRPSSPSSTPPPLHPRLAGYGGPVADASGALAARNRDSYGVQSPFEDEDSHNSEDDTLLGADSTPHHRSLTSTVTTDPPQLPQLRYQPDSEEAFPFLPLPKTAGLMSPMRGIWEEVDLEAGMGMMGQGWRGTGPGGGVPVGAGQSLLFSGVGAGGSPASGVTRSVVEKNSSEMLFADPRLIGREF</sequence>
<evidence type="ECO:0000313" key="5">
    <source>
        <dbReference type="Proteomes" id="UP000250266"/>
    </source>
</evidence>
<gene>
    <name evidence="4" type="ORF">K432DRAFT_380526</name>
</gene>
<dbReference type="AlphaFoldDB" id="A0A8E2EEC9"/>
<feature type="signal peptide" evidence="3">
    <location>
        <begin position="1"/>
        <end position="24"/>
    </location>
</feature>
<feature type="compositionally biased region" description="Low complexity" evidence="1">
    <location>
        <begin position="601"/>
        <end position="613"/>
    </location>
</feature>
<feature type="region of interest" description="Disordered" evidence="1">
    <location>
        <begin position="40"/>
        <end position="77"/>
    </location>
</feature>
<dbReference type="EMBL" id="KV744892">
    <property type="protein sequence ID" value="OCK82298.1"/>
    <property type="molecule type" value="Genomic_DNA"/>
</dbReference>
<feature type="region of interest" description="Disordered" evidence="1">
    <location>
        <begin position="646"/>
        <end position="689"/>
    </location>
</feature>
<organism evidence="4 5">
    <name type="scientific">Lepidopterella palustris CBS 459.81</name>
    <dbReference type="NCBI Taxonomy" id="1314670"/>
    <lineage>
        <taxon>Eukaryota</taxon>
        <taxon>Fungi</taxon>
        <taxon>Dikarya</taxon>
        <taxon>Ascomycota</taxon>
        <taxon>Pezizomycotina</taxon>
        <taxon>Dothideomycetes</taxon>
        <taxon>Pleosporomycetidae</taxon>
        <taxon>Mytilinidiales</taxon>
        <taxon>Argynnaceae</taxon>
        <taxon>Lepidopterella</taxon>
    </lineage>
</organism>
<accession>A0A8E2EEC9</accession>
<evidence type="ECO:0000256" key="3">
    <source>
        <dbReference type="SAM" id="SignalP"/>
    </source>
</evidence>
<dbReference type="Proteomes" id="UP000250266">
    <property type="component" value="Unassembled WGS sequence"/>
</dbReference>
<keyword evidence="3" id="KW-0732">Signal</keyword>
<keyword evidence="2" id="KW-0472">Membrane</keyword>
<reference evidence="4 5" key="1">
    <citation type="journal article" date="2016" name="Nat. Commun.">
        <title>Ectomycorrhizal ecology is imprinted in the genome of the dominant symbiotic fungus Cenococcum geophilum.</title>
        <authorList>
            <consortium name="DOE Joint Genome Institute"/>
            <person name="Peter M."/>
            <person name="Kohler A."/>
            <person name="Ohm R.A."/>
            <person name="Kuo A."/>
            <person name="Krutzmann J."/>
            <person name="Morin E."/>
            <person name="Arend M."/>
            <person name="Barry K.W."/>
            <person name="Binder M."/>
            <person name="Choi C."/>
            <person name="Clum A."/>
            <person name="Copeland A."/>
            <person name="Grisel N."/>
            <person name="Haridas S."/>
            <person name="Kipfer T."/>
            <person name="LaButti K."/>
            <person name="Lindquist E."/>
            <person name="Lipzen A."/>
            <person name="Maire R."/>
            <person name="Meier B."/>
            <person name="Mihaltcheva S."/>
            <person name="Molinier V."/>
            <person name="Murat C."/>
            <person name="Poggeler S."/>
            <person name="Quandt C.A."/>
            <person name="Sperisen C."/>
            <person name="Tritt A."/>
            <person name="Tisserant E."/>
            <person name="Crous P.W."/>
            <person name="Henrissat B."/>
            <person name="Nehls U."/>
            <person name="Egli S."/>
            <person name="Spatafora J.W."/>
            <person name="Grigoriev I.V."/>
            <person name="Martin F.M."/>
        </authorList>
    </citation>
    <scope>NUCLEOTIDE SEQUENCE [LARGE SCALE GENOMIC DNA]</scope>
    <source>
        <strain evidence="4 5">CBS 459.81</strain>
    </source>
</reference>
<feature type="transmembrane region" description="Helical" evidence="2">
    <location>
        <begin position="519"/>
        <end position="542"/>
    </location>
</feature>
<evidence type="ECO:0000256" key="2">
    <source>
        <dbReference type="SAM" id="Phobius"/>
    </source>
</evidence>
<feature type="compositionally biased region" description="Gly residues" evidence="1">
    <location>
        <begin position="580"/>
        <end position="593"/>
    </location>
</feature>
<proteinExistence type="predicted"/>
<name>A0A8E2EEC9_9PEZI</name>
<evidence type="ECO:0008006" key="6">
    <source>
        <dbReference type="Google" id="ProtNLM"/>
    </source>
</evidence>